<dbReference type="InterPro" id="IPR000048">
    <property type="entry name" value="IQ_motif_EF-hand-BS"/>
</dbReference>
<feature type="region of interest" description="Disordered" evidence="1">
    <location>
        <begin position="178"/>
        <end position="200"/>
    </location>
</feature>
<dbReference type="EMBL" id="CAKKTJ010000131">
    <property type="protein sequence ID" value="CAH0475676.1"/>
    <property type="molecule type" value="Genomic_DNA"/>
</dbReference>
<accession>A0AAU9L6C4</accession>
<comment type="caution">
    <text evidence="2">The sequence shown here is derived from an EMBL/GenBank/DDBJ whole genome shotgun (WGS) entry which is preliminary data.</text>
</comment>
<feature type="compositionally biased region" description="Polar residues" evidence="1">
    <location>
        <begin position="178"/>
        <end position="187"/>
    </location>
</feature>
<name>A0AAU9L6C4_9STRA</name>
<evidence type="ECO:0000313" key="2">
    <source>
        <dbReference type="EMBL" id="CAH0475676.1"/>
    </source>
</evidence>
<feature type="compositionally biased region" description="Basic and acidic residues" evidence="1">
    <location>
        <begin position="188"/>
        <end position="200"/>
    </location>
</feature>
<proteinExistence type="predicted"/>
<dbReference type="AlphaFoldDB" id="A0AAU9L6C4"/>
<reference evidence="2" key="1">
    <citation type="submission" date="2021-11" db="EMBL/GenBank/DDBJ databases">
        <authorList>
            <person name="Islam A."/>
            <person name="Islam S."/>
            <person name="Flora M.S."/>
            <person name="Rahman M."/>
            <person name="Ziaur R.M."/>
            <person name="Epstein J.H."/>
            <person name="Hassan M."/>
            <person name="Klassen M."/>
            <person name="Woodard K."/>
            <person name="Webb A."/>
            <person name="Webby R.J."/>
            <person name="El Zowalaty M.E."/>
        </authorList>
    </citation>
    <scope>NUCLEOTIDE SEQUENCE</scope>
    <source>
        <strain evidence="2">Pbs3</strain>
    </source>
</reference>
<sequence length="200" mass="22785">MIGMQADFIGGRLVVLGAENDSDVQSVIAEDEEGLSKLQAAMELMGPEERQLLEDEVKVLQHGVRAWLLKRNCKNMREATKQLREAAQSIEQQEDVEHLPQVTNEQLERERAAVTVQAATRSMLARRSFLQTKHVAIKFQAATRGVLCRKNFARMKAHALASLVIQRNVREWWNKQPTASRPESFTNYDDRRKENAGSMK</sequence>
<evidence type="ECO:0000256" key="1">
    <source>
        <dbReference type="SAM" id="MobiDB-lite"/>
    </source>
</evidence>
<dbReference type="SUPFAM" id="SSF52540">
    <property type="entry name" value="P-loop containing nucleoside triphosphate hydrolases"/>
    <property type="match status" value="1"/>
</dbReference>
<dbReference type="Pfam" id="PF00612">
    <property type="entry name" value="IQ"/>
    <property type="match status" value="2"/>
</dbReference>
<dbReference type="PROSITE" id="PS50096">
    <property type="entry name" value="IQ"/>
    <property type="match status" value="2"/>
</dbReference>
<protein>
    <submittedName>
        <fullName evidence="2">Uncharacterized protein</fullName>
    </submittedName>
</protein>
<organism evidence="2 3">
    <name type="scientific">Peronospora belbahrii</name>
    <dbReference type="NCBI Taxonomy" id="622444"/>
    <lineage>
        <taxon>Eukaryota</taxon>
        <taxon>Sar</taxon>
        <taxon>Stramenopiles</taxon>
        <taxon>Oomycota</taxon>
        <taxon>Peronosporomycetes</taxon>
        <taxon>Peronosporales</taxon>
        <taxon>Peronosporaceae</taxon>
        <taxon>Peronospora</taxon>
    </lineage>
</organism>
<gene>
    <name evidence="2" type="ORF">PBS003_LOCUS2486</name>
</gene>
<dbReference type="Proteomes" id="UP001160483">
    <property type="component" value="Unassembled WGS sequence"/>
</dbReference>
<dbReference type="Gene3D" id="4.10.270.10">
    <property type="entry name" value="Myosin, subunit A"/>
    <property type="match status" value="1"/>
</dbReference>
<dbReference type="SMART" id="SM00015">
    <property type="entry name" value="IQ"/>
    <property type="match status" value="3"/>
</dbReference>
<evidence type="ECO:0000313" key="3">
    <source>
        <dbReference type="Proteomes" id="UP001160483"/>
    </source>
</evidence>
<dbReference type="InterPro" id="IPR027417">
    <property type="entry name" value="P-loop_NTPase"/>
</dbReference>